<feature type="transmembrane region" description="Helical" evidence="6">
    <location>
        <begin position="31"/>
        <end position="51"/>
    </location>
</feature>
<dbReference type="Proteomes" id="UP000320421">
    <property type="component" value="Chromosome"/>
</dbReference>
<dbReference type="RefSeq" id="WP_145192256.1">
    <property type="nucleotide sequence ID" value="NZ_CP036266.1"/>
</dbReference>
<protein>
    <recommendedName>
        <fullName evidence="7">NfeD-like C-terminal domain-containing protein</fullName>
    </recommendedName>
</protein>
<proteinExistence type="predicted"/>
<keyword evidence="4 6" id="KW-0472">Membrane</keyword>
<dbReference type="AlphaFoldDB" id="A0A517PX96"/>
<dbReference type="GO" id="GO:0005886">
    <property type="term" value="C:plasma membrane"/>
    <property type="evidence" value="ECO:0007669"/>
    <property type="project" value="TreeGrafter"/>
</dbReference>
<dbReference type="Gene3D" id="2.40.50.140">
    <property type="entry name" value="Nucleic acid-binding proteins"/>
    <property type="match status" value="1"/>
</dbReference>
<reference evidence="8 9" key="1">
    <citation type="submission" date="2019-02" db="EMBL/GenBank/DDBJ databases">
        <title>Deep-cultivation of Planctomycetes and their phenomic and genomic characterization uncovers novel biology.</title>
        <authorList>
            <person name="Wiegand S."/>
            <person name="Jogler M."/>
            <person name="Boedeker C."/>
            <person name="Pinto D."/>
            <person name="Vollmers J."/>
            <person name="Rivas-Marin E."/>
            <person name="Kohn T."/>
            <person name="Peeters S.H."/>
            <person name="Heuer A."/>
            <person name="Rast P."/>
            <person name="Oberbeckmann S."/>
            <person name="Bunk B."/>
            <person name="Jeske O."/>
            <person name="Meyerdierks A."/>
            <person name="Storesund J.E."/>
            <person name="Kallscheuer N."/>
            <person name="Luecker S."/>
            <person name="Lage O.M."/>
            <person name="Pohl T."/>
            <person name="Merkel B.J."/>
            <person name="Hornburger P."/>
            <person name="Mueller R.-W."/>
            <person name="Bruemmer F."/>
            <person name="Labrenz M."/>
            <person name="Spormann A.M."/>
            <person name="Op den Camp H."/>
            <person name="Overmann J."/>
            <person name="Amann R."/>
            <person name="Jetten M.S.M."/>
            <person name="Mascher T."/>
            <person name="Medema M.H."/>
            <person name="Devos D.P."/>
            <person name="Kaster A.-K."/>
            <person name="Ovreas L."/>
            <person name="Rohde M."/>
            <person name="Galperin M.Y."/>
            <person name="Jogler C."/>
        </authorList>
    </citation>
    <scope>NUCLEOTIDE SEQUENCE [LARGE SCALE GENOMIC DNA]</scope>
    <source>
        <strain evidence="8 9">HG66A1</strain>
    </source>
</reference>
<evidence type="ECO:0000256" key="3">
    <source>
        <dbReference type="ARBA" id="ARBA00022989"/>
    </source>
</evidence>
<feature type="region of interest" description="Disordered" evidence="5">
    <location>
        <begin position="166"/>
        <end position="198"/>
    </location>
</feature>
<sequence>MDYSLIAILGLIIALMMFVAEIFIPSGGLIAVLALSSMAASLWGAWMAWWGTSPGFWWTYIASIIVLIPTTIGMAVKIFPNTAWGKKFIHEAPTLEEVSGFQAETDHLRSLVGKTGKTQTLLNPSGFVIVDHERHHCESQGMIIDPRVDVEIIAVEGTRLVVKMVKKPAKESSDTEEKTAPKRESLADGSLDFEVPET</sequence>
<dbReference type="OrthoDB" id="283587at2"/>
<dbReference type="SUPFAM" id="SSF141322">
    <property type="entry name" value="NfeD domain-like"/>
    <property type="match status" value="1"/>
</dbReference>
<evidence type="ECO:0000256" key="1">
    <source>
        <dbReference type="ARBA" id="ARBA00004141"/>
    </source>
</evidence>
<dbReference type="InterPro" id="IPR002810">
    <property type="entry name" value="NfeD-like_C"/>
</dbReference>
<dbReference type="PANTHER" id="PTHR33507:SF3">
    <property type="entry name" value="INNER MEMBRANE PROTEIN YBBJ"/>
    <property type="match status" value="1"/>
</dbReference>
<comment type="subcellular location">
    <subcellularLocation>
        <location evidence="1">Membrane</location>
        <topology evidence="1">Multi-pass membrane protein</topology>
    </subcellularLocation>
</comment>
<evidence type="ECO:0000256" key="2">
    <source>
        <dbReference type="ARBA" id="ARBA00022692"/>
    </source>
</evidence>
<evidence type="ECO:0000256" key="5">
    <source>
        <dbReference type="SAM" id="MobiDB-lite"/>
    </source>
</evidence>
<keyword evidence="3 6" id="KW-1133">Transmembrane helix</keyword>
<keyword evidence="2 6" id="KW-0812">Transmembrane</keyword>
<evidence type="ECO:0000256" key="6">
    <source>
        <dbReference type="SAM" id="Phobius"/>
    </source>
</evidence>
<feature type="compositionally biased region" description="Basic and acidic residues" evidence="5">
    <location>
        <begin position="168"/>
        <end position="186"/>
    </location>
</feature>
<accession>A0A517PX96</accession>
<evidence type="ECO:0000313" key="9">
    <source>
        <dbReference type="Proteomes" id="UP000320421"/>
    </source>
</evidence>
<dbReference type="Pfam" id="PF01957">
    <property type="entry name" value="NfeD"/>
    <property type="match status" value="1"/>
</dbReference>
<feature type="domain" description="NfeD-like C-terminal" evidence="7">
    <location>
        <begin position="110"/>
        <end position="163"/>
    </location>
</feature>
<dbReference type="EMBL" id="CP036266">
    <property type="protein sequence ID" value="QDT24005.1"/>
    <property type="molecule type" value="Genomic_DNA"/>
</dbReference>
<feature type="transmembrane region" description="Helical" evidence="6">
    <location>
        <begin position="6"/>
        <end position="24"/>
    </location>
</feature>
<feature type="transmembrane region" description="Helical" evidence="6">
    <location>
        <begin position="57"/>
        <end position="79"/>
    </location>
</feature>
<gene>
    <name evidence="8" type="ORF">HG66A1_58310</name>
</gene>
<organism evidence="8 9">
    <name type="scientific">Gimesia chilikensis</name>
    <dbReference type="NCBI Taxonomy" id="2605989"/>
    <lineage>
        <taxon>Bacteria</taxon>
        <taxon>Pseudomonadati</taxon>
        <taxon>Planctomycetota</taxon>
        <taxon>Planctomycetia</taxon>
        <taxon>Planctomycetales</taxon>
        <taxon>Planctomycetaceae</taxon>
        <taxon>Gimesia</taxon>
    </lineage>
</organism>
<keyword evidence="9" id="KW-1185">Reference proteome</keyword>
<dbReference type="InterPro" id="IPR012340">
    <property type="entry name" value="NA-bd_OB-fold"/>
</dbReference>
<dbReference type="PANTHER" id="PTHR33507">
    <property type="entry name" value="INNER MEMBRANE PROTEIN YBBJ"/>
    <property type="match status" value="1"/>
</dbReference>
<evidence type="ECO:0000259" key="7">
    <source>
        <dbReference type="Pfam" id="PF01957"/>
    </source>
</evidence>
<evidence type="ECO:0000313" key="8">
    <source>
        <dbReference type="EMBL" id="QDT24005.1"/>
    </source>
</evidence>
<dbReference type="InterPro" id="IPR052165">
    <property type="entry name" value="Membrane_assoc_protease"/>
</dbReference>
<name>A0A517PX96_9PLAN</name>
<evidence type="ECO:0000256" key="4">
    <source>
        <dbReference type="ARBA" id="ARBA00023136"/>
    </source>
</evidence>